<feature type="domain" description="Poly(A) RNA polymerase mitochondrial-like central palm" evidence="7">
    <location>
        <begin position="20"/>
        <end position="140"/>
    </location>
</feature>
<dbReference type="CDD" id="cd05402">
    <property type="entry name" value="NT_PAP_TUTase"/>
    <property type="match status" value="1"/>
</dbReference>
<keyword evidence="8" id="KW-0808">Transferase</keyword>
<dbReference type="Gene3D" id="1.10.1410.10">
    <property type="match status" value="1"/>
</dbReference>
<dbReference type="SUPFAM" id="SSF81301">
    <property type="entry name" value="Nucleotidyltransferase"/>
    <property type="match status" value="1"/>
</dbReference>
<dbReference type="VEuPathDB" id="FungiDB:BCV72DRAFT_244150"/>
<dbReference type="GO" id="GO:0005730">
    <property type="term" value="C:nucleolus"/>
    <property type="evidence" value="ECO:0007669"/>
    <property type="project" value="TreeGrafter"/>
</dbReference>
<evidence type="ECO:0000259" key="6">
    <source>
        <dbReference type="Pfam" id="PF03828"/>
    </source>
</evidence>
<dbReference type="EMBL" id="KV921993">
    <property type="protein sequence ID" value="ORE03726.1"/>
    <property type="molecule type" value="Genomic_DNA"/>
</dbReference>
<dbReference type="Pfam" id="PF22600">
    <property type="entry name" value="MTPAP-like_central"/>
    <property type="match status" value="1"/>
</dbReference>
<dbReference type="OrthoDB" id="273917at2759"/>
<dbReference type="AlphaFoldDB" id="A0A1X0QVE1"/>
<dbReference type="Proteomes" id="UP000242414">
    <property type="component" value="Unassembled WGS sequence"/>
</dbReference>
<dbReference type="Pfam" id="PF03828">
    <property type="entry name" value="PAP_assoc"/>
    <property type="match status" value="1"/>
</dbReference>
<organism evidence="8">
    <name type="scientific">Rhizopus microsporus var. microsporus</name>
    <dbReference type="NCBI Taxonomy" id="86635"/>
    <lineage>
        <taxon>Eukaryota</taxon>
        <taxon>Fungi</taxon>
        <taxon>Fungi incertae sedis</taxon>
        <taxon>Mucoromycota</taxon>
        <taxon>Mucoromycotina</taxon>
        <taxon>Mucoromycetes</taxon>
        <taxon>Mucorales</taxon>
        <taxon>Mucorineae</taxon>
        <taxon>Rhizopodaceae</taxon>
        <taxon>Rhizopus</taxon>
    </lineage>
</organism>
<sequence>MDAPWSSPKTLSTTDSISRLSQEILDFEKYIAPTDREQRLRSDALNMIQWLIESMFSPMPVVEAFGSFVTSLALPSSDVDIVIRFDKPVMPRNILNKIYREARRRIMFKRSEFIRAAKTPIITGRLSNGVSVDISVQGNVTSSERTVTWIKEYPELKPLFMVLKQSLSAFRLRNVWTFEPLSAKTAGLCNFGLICLIVSYLQLHKPTDITSTDPQYYGRLLLGLLDYYAHDFDASKHIISVNDEGKYYPMREMNKVLGDYYYESGKLFIINPDEPGRNVTAALQHFDYLQLIFKTASSLLKSRLSKKEPVSILSSIIKVETRYSEKRRKELDDFMVDYIYANMDEMMYTRQNDDLRGSKKRRRRSDDDDDTRAEERVGKHIRFE</sequence>
<comment type="similarity">
    <text evidence="1">Belongs to the DNA polymerase type-B-like family.</text>
</comment>
<gene>
    <name evidence="8" type="ORF">BCV72DRAFT_244150</name>
</gene>
<dbReference type="PANTHER" id="PTHR23092">
    <property type="entry name" value="POLY(A) RNA POLYMERASE"/>
    <property type="match status" value="1"/>
</dbReference>
<dbReference type="EC" id="2.7.7.19" evidence="2"/>
<keyword evidence="4" id="KW-0460">Magnesium</keyword>
<dbReference type="GO" id="GO:0010605">
    <property type="term" value="P:negative regulation of macromolecule metabolic process"/>
    <property type="evidence" value="ECO:0007669"/>
    <property type="project" value="UniProtKB-ARBA"/>
</dbReference>
<evidence type="ECO:0000256" key="1">
    <source>
        <dbReference type="ARBA" id="ARBA00008593"/>
    </source>
</evidence>
<dbReference type="InterPro" id="IPR045862">
    <property type="entry name" value="Trf4-like"/>
</dbReference>
<evidence type="ECO:0000259" key="7">
    <source>
        <dbReference type="Pfam" id="PF22600"/>
    </source>
</evidence>
<dbReference type="Gene3D" id="3.30.460.10">
    <property type="entry name" value="Beta Polymerase, domain 2"/>
    <property type="match status" value="1"/>
</dbReference>
<evidence type="ECO:0000313" key="8">
    <source>
        <dbReference type="EMBL" id="ORE03726.1"/>
    </source>
</evidence>
<dbReference type="SUPFAM" id="SSF81631">
    <property type="entry name" value="PAP/OAS1 substrate-binding domain"/>
    <property type="match status" value="1"/>
</dbReference>
<evidence type="ECO:0000256" key="2">
    <source>
        <dbReference type="ARBA" id="ARBA00012388"/>
    </source>
</evidence>
<feature type="domain" description="PAP-associated" evidence="6">
    <location>
        <begin position="218"/>
        <end position="257"/>
    </location>
</feature>
<dbReference type="GO" id="GO:0046872">
    <property type="term" value="F:metal ion binding"/>
    <property type="evidence" value="ECO:0007669"/>
    <property type="project" value="UniProtKB-KW"/>
</dbReference>
<keyword evidence="3" id="KW-0479">Metal-binding</keyword>
<dbReference type="GO" id="GO:0031499">
    <property type="term" value="C:TRAMP complex"/>
    <property type="evidence" value="ECO:0007669"/>
    <property type="project" value="TreeGrafter"/>
</dbReference>
<reference evidence="8" key="1">
    <citation type="journal article" date="2016" name="Proc. Natl. Acad. Sci. U.S.A.">
        <title>Lipid metabolic changes in an early divergent fungus govern the establishment of a mutualistic symbiosis with endobacteria.</title>
        <authorList>
            <person name="Lastovetsky O.A."/>
            <person name="Gaspar M.L."/>
            <person name="Mondo S.J."/>
            <person name="LaButti K.M."/>
            <person name="Sandor L."/>
            <person name="Grigoriev I.V."/>
            <person name="Henry S.A."/>
            <person name="Pawlowska T.E."/>
        </authorList>
    </citation>
    <scope>NUCLEOTIDE SEQUENCE [LARGE SCALE GENOMIC DNA]</scope>
    <source>
        <strain evidence="8">ATCC 52814</strain>
    </source>
</reference>
<dbReference type="GO" id="GO:1990817">
    <property type="term" value="F:poly(A) RNA polymerase activity"/>
    <property type="evidence" value="ECO:0007669"/>
    <property type="project" value="UniProtKB-EC"/>
</dbReference>
<name>A0A1X0QVE1_RHIZD</name>
<dbReference type="PANTHER" id="PTHR23092:SF15">
    <property type="entry name" value="INACTIVE NON-CANONICAL POLY(A) RNA POLYMERASE PROTEIN TRF4-2-RELATED"/>
    <property type="match status" value="1"/>
</dbReference>
<dbReference type="GO" id="GO:0043634">
    <property type="term" value="P:polyadenylation-dependent ncRNA catabolic process"/>
    <property type="evidence" value="ECO:0007669"/>
    <property type="project" value="TreeGrafter"/>
</dbReference>
<protein>
    <recommendedName>
        <fullName evidence="2">polynucleotide adenylyltransferase</fullName>
        <ecNumber evidence="2">2.7.7.19</ecNumber>
    </recommendedName>
</protein>
<dbReference type="GO" id="GO:0003729">
    <property type="term" value="F:mRNA binding"/>
    <property type="evidence" value="ECO:0007669"/>
    <property type="project" value="TreeGrafter"/>
</dbReference>
<dbReference type="InterPro" id="IPR043519">
    <property type="entry name" value="NT_sf"/>
</dbReference>
<evidence type="ECO:0000256" key="3">
    <source>
        <dbReference type="ARBA" id="ARBA00022723"/>
    </source>
</evidence>
<feature type="compositionally biased region" description="Basic and acidic residues" evidence="5">
    <location>
        <begin position="373"/>
        <end position="384"/>
    </location>
</feature>
<accession>A0A1X0QVE1</accession>
<feature type="region of interest" description="Disordered" evidence="5">
    <location>
        <begin position="351"/>
        <end position="384"/>
    </location>
</feature>
<dbReference type="InterPro" id="IPR002058">
    <property type="entry name" value="PAP_assoc"/>
</dbReference>
<proteinExistence type="inferred from homology"/>
<dbReference type="InterPro" id="IPR054708">
    <property type="entry name" value="MTPAP-like_central"/>
</dbReference>
<evidence type="ECO:0000256" key="4">
    <source>
        <dbReference type="ARBA" id="ARBA00022842"/>
    </source>
</evidence>
<evidence type="ECO:0000256" key="5">
    <source>
        <dbReference type="SAM" id="MobiDB-lite"/>
    </source>
</evidence>
<dbReference type="GO" id="GO:0031123">
    <property type="term" value="P:RNA 3'-end processing"/>
    <property type="evidence" value="ECO:0007669"/>
    <property type="project" value="TreeGrafter"/>
</dbReference>